<evidence type="ECO:0000313" key="4">
    <source>
        <dbReference type="Proteomes" id="UP000053958"/>
    </source>
</evidence>
<feature type="region of interest" description="Disordered" evidence="1">
    <location>
        <begin position="507"/>
        <end position="563"/>
    </location>
</feature>
<organism evidence="3 4">
    <name type="scientific">Rasamsonia emersonii (strain ATCC 16479 / CBS 393.64 / IMI 116815)</name>
    <dbReference type="NCBI Taxonomy" id="1408163"/>
    <lineage>
        <taxon>Eukaryota</taxon>
        <taxon>Fungi</taxon>
        <taxon>Dikarya</taxon>
        <taxon>Ascomycota</taxon>
        <taxon>Pezizomycotina</taxon>
        <taxon>Eurotiomycetes</taxon>
        <taxon>Eurotiomycetidae</taxon>
        <taxon>Eurotiales</taxon>
        <taxon>Trichocomaceae</taxon>
        <taxon>Rasamsonia</taxon>
    </lineage>
</organism>
<name>A0A0F4YJJ6_RASE3</name>
<dbReference type="Proteomes" id="UP000053958">
    <property type="component" value="Unassembled WGS sequence"/>
</dbReference>
<feature type="domain" description="C2H2-type" evidence="2">
    <location>
        <begin position="877"/>
        <end position="900"/>
    </location>
</feature>
<protein>
    <recommendedName>
        <fullName evidence="2">C2H2-type domain-containing protein</fullName>
    </recommendedName>
</protein>
<dbReference type="STRING" id="1408163.A0A0F4YJJ6"/>
<keyword evidence="4" id="KW-1185">Reference proteome</keyword>
<dbReference type="SMART" id="SM00355">
    <property type="entry name" value="ZnF_C2H2"/>
    <property type="match status" value="3"/>
</dbReference>
<dbReference type="InterPro" id="IPR058925">
    <property type="entry name" value="zf-C2H2_AcuF"/>
</dbReference>
<feature type="region of interest" description="Disordered" evidence="1">
    <location>
        <begin position="588"/>
        <end position="614"/>
    </location>
</feature>
<evidence type="ECO:0000256" key="1">
    <source>
        <dbReference type="SAM" id="MobiDB-lite"/>
    </source>
</evidence>
<dbReference type="OrthoDB" id="5315052at2759"/>
<feature type="compositionally biased region" description="Acidic residues" evidence="1">
    <location>
        <begin position="374"/>
        <end position="387"/>
    </location>
</feature>
<feature type="compositionally biased region" description="Low complexity" evidence="1">
    <location>
        <begin position="188"/>
        <end position="204"/>
    </location>
</feature>
<feature type="compositionally biased region" description="Low complexity" evidence="1">
    <location>
        <begin position="224"/>
        <end position="233"/>
    </location>
</feature>
<feature type="compositionally biased region" description="Polar residues" evidence="1">
    <location>
        <begin position="588"/>
        <end position="602"/>
    </location>
</feature>
<comment type="caution">
    <text evidence="3">The sequence shown here is derived from an EMBL/GenBank/DDBJ whole genome shotgun (WGS) entry which is preliminary data.</text>
</comment>
<dbReference type="EMBL" id="LASV01000460">
    <property type="protein sequence ID" value="KKA18394.1"/>
    <property type="molecule type" value="Genomic_DNA"/>
</dbReference>
<feature type="region of interest" description="Disordered" evidence="1">
    <location>
        <begin position="627"/>
        <end position="667"/>
    </location>
</feature>
<feature type="compositionally biased region" description="Polar residues" evidence="1">
    <location>
        <begin position="174"/>
        <end position="187"/>
    </location>
</feature>
<dbReference type="PANTHER" id="PTHR35391:SF3">
    <property type="entry name" value="FINGER DOMAIN PROTEIN, PUTATIVE (AFU_ORTHOLOGUE AFUA_8G04300)-RELATED"/>
    <property type="match status" value="1"/>
</dbReference>
<reference evidence="3 4" key="1">
    <citation type="submission" date="2015-04" db="EMBL/GenBank/DDBJ databases">
        <authorList>
            <person name="Heijne W.H."/>
            <person name="Fedorova N.D."/>
            <person name="Nierman W.C."/>
            <person name="Vollebregt A.W."/>
            <person name="Zhao Z."/>
            <person name="Wu L."/>
            <person name="Kumar M."/>
            <person name="Stam H."/>
            <person name="van den Berg M.A."/>
            <person name="Pel H.J."/>
        </authorList>
    </citation>
    <scope>NUCLEOTIDE SEQUENCE [LARGE SCALE GENOMIC DNA]</scope>
    <source>
        <strain evidence="3 4">CBS 393.64</strain>
    </source>
</reference>
<feature type="compositionally biased region" description="Low complexity" evidence="1">
    <location>
        <begin position="520"/>
        <end position="530"/>
    </location>
</feature>
<feature type="region of interest" description="Disordered" evidence="1">
    <location>
        <begin position="314"/>
        <end position="452"/>
    </location>
</feature>
<dbReference type="GeneID" id="25319927"/>
<sequence length="1203" mass="131626">MSTIPSTSSSQNHLSAFKDQAIDDPYLSAPSDLEDFGISPVSPVSAGNRVTGEYQLDASNDFDFSVCSDPAILSSVHTSQGDDLLSFDGLDAQLASGSGDSLEQGTTTLQKDAIHIQNHSFPSSAEMCSQLLSPDLTNNPSPASDVANTGQDSMCRGKQPSRLAIPEHRPSMASLPTSSGADNLNINPTPVSVHSTSPVVKVSSYSRGDSPTREDEPARRRNSHSSNHLSPSRGSDDADEFDDGDNNANHAIPEVSTLRSEDGSWIPNPITGQAGIDPSSRGDIYVPSPNEMQEERRLAEKKADIEIWFASVSAATSRGRDEMAPSDTLRVRPTRRRARSAGDTSRQDYFSFDKRGGFYYDDSNIPGPGVLVDEASEESDSESEPESTDSRPESPVASVHDRMESTKEASPPVDSGDAPEDEEPLPRQFIRPYPWQDHPRFPDPIETRMQPATSREAIARFLKQAKNVETASHSATWGTKMMNDSEVNSLLESDTFFKSLSISKNKKLERSSSNLKRKMSQSSQRQSSFESDSHDVQDNKSESSTKPKPQRKLSFGRPKSPSLGTGSVVAAAIAGQVAASIGGLQATSPTAGVASLSPSSFTRRVRGRSKSDISSSLKLRLMDLTTRGGEHTAEKTTSPLLKPPSTVDRPQQQHEGADEAHDDAEDDDELMVDEKGVVMDFPLPSQPIIPTYEGFKAQISQLNPRIAPALLHRFAQEQVRRYKKLVQDKDKHAQAVSQGTCAAGKRCFDSGGQAELLPPRPSTRDPSSTYCQFQVPGHEISDDEPNSAVDGTVLPAIFPPGIPLPPVERLPAEFECPLCFKIKRFQKPSDWTKHVHEDVQPFTCTFPDCTEPKSFKRKADWVRHENERHRQLEWWTCNMPDCTHKCFRKDNFVQHLVREHKKPEPKVKKARSPVSADPAENQHYEQEIEQLWRQVDACHHVTTKQPQTEPCRFCGNICNNWKKLTVHLARHMEQISLPILRLVEEIRPSKSTASEGSRPQNMLSPISPATRSHVASDASAGVKVEQTVNANAVPELYYSENSGRNSGLDASPLPSQSGLSPGAPAHYPEADSAMSRACFLNPHPYPPVHRNSVSYPPPYNAMPPRQAASAADNQFAASNLASNPFGLTVSTLGANAIYDPQQELYASPTTENMYLYQDGAVATMPYDGSGGMDYQATAPAQGDALSSSAAYMPHPQSSAYQFQ</sequence>
<evidence type="ECO:0000259" key="2">
    <source>
        <dbReference type="PROSITE" id="PS00028"/>
    </source>
</evidence>
<feature type="region of interest" description="Disordered" evidence="1">
    <location>
        <begin position="1040"/>
        <end position="1068"/>
    </location>
</feature>
<feature type="compositionally biased region" description="Polar residues" evidence="1">
    <location>
        <begin position="990"/>
        <end position="1010"/>
    </location>
</feature>
<feature type="compositionally biased region" description="Basic and acidic residues" evidence="1">
    <location>
        <begin position="210"/>
        <end position="219"/>
    </location>
</feature>
<proteinExistence type="predicted"/>
<feature type="compositionally biased region" description="Polar residues" evidence="1">
    <location>
        <begin position="131"/>
        <end position="152"/>
    </location>
</feature>
<feature type="compositionally biased region" description="Basic and acidic residues" evidence="1">
    <location>
        <begin position="531"/>
        <end position="545"/>
    </location>
</feature>
<dbReference type="Pfam" id="PF26082">
    <property type="entry name" value="zf-C2H2_AcuF"/>
    <property type="match status" value="1"/>
</dbReference>
<feature type="region of interest" description="Disordered" evidence="1">
    <location>
        <begin position="901"/>
        <end position="920"/>
    </location>
</feature>
<feature type="region of interest" description="Disordered" evidence="1">
    <location>
        <begin position="990"/>
        <end position="1020"/>
    </location>
</feature>
<feature type="region of interest" description="Disordered" evidence="1">
    <location>
        <begin position="131"/>
        <end position="298"/>
    </location>
</feature>
<feature type="compositionally biased region" description="Basic and acidic residues" evidence="1">
    <location>
        <begin position="437"/>
        <end position="446"/>
    </location>
</feature>
<dbReference type="PROSITE" id="PS00028">
    <property type="entry name" value="ZINC_FINGER_C2H2_1"/>
    <property type="match status" value="1"/>
</dbReference>
<dbReference type="PANTHER" id="PTHR35391">
    <property type="entry name" value="C2H2-TYPE DOMAIN-CONTAINING PROTEIN-RELATED"/>
    <property type="match status" value="1"/>
</dbReference>
<gene>
    <name evidence="3" type="ORF">T310_7657</name>
</gene>
<accession>A0A0F4YJJ6</accession>
<feature type="compositionally biased region" description="Low complexity" evidence="1">
    <location>
        <begin position="1050"/>
        <end position="1065"/>
    </location>
</feature>
<evidence type="ECO:0000313" key="3">
    <source>
        <dbReference type="EMBL" id="KKA18394.1"/>
    </source>
</evidence>
<dbReference type="AlphaFoldDB" id="A0A0F4YJJ6"/>
<dbReference type="InterPro" id="IPR013087">
    <property type="entry name" value="Znf_C2H2_type"/>
</dbReference>
<dbReference type="RefSeq" id="XP_013325006.1">
    <property type="nucleotide sequence ID" value="XM_013469552.1"/>
</dbReference>